<reference evidence="2 3" key="1">
    <citation type="submission" date="2023-11" db="EMBL/GenBank/DDBJ databases">
        <title>Halocaridina rubra genome assembly.</title>
        <authorList>
            <person name="Smith C."/>
        </authorList>
    </citation>
    <scope>NUCLEOTIDE SEQUENCE [LARGE SCALE GENOMIC DNA]</scope>
    <source>
        <strain evidence="2">EP-1</strain>
        <tissue evidence="2">Whole</tissue>
    </source>
</reference>
<gene>
    <name evidence="2" type="ORF">SK128_011174</name>
</gene>
<sequence>MCVSLDVQRILEHIPGIAPDRDLTVNKILNQLQSYITGQRNKALCRCELLGTKHADGKPFSDFYMRLKKLAEEIDLFSCDPLTCADTQTKKPPTTHPTSITSGPCQFYKCQHGQGSATLMRAHVTIAATGDIGPAPPSAPPRTPRATFVARQDTTTSAAE</sequence>
<comment type="caution">
    <text evidence="2">The sequence shown here is derived from an EMBL/GenBank/DDBJ whole genome shotgun (WGS) entry which is preliminary data.</text>
</comment>
<proteinExistence type="predicted"/>
<name>A0AAN8XC65_HALRR</name>
<dbReference type="AlphaFoldDB" id="A0AAN8XC65"/>
<feature type="region of interest" description="Disordered" evidence="1">
    <location>
        <begin position="131"/>
        <end position="160"/>
    </location>
</feature>
<evidence type="ECO:0000313" key="3">
    <source>
        <dbReference type="Proteomes" id="UP001381693"/>
    </source>
</evidence>
<feature type="compositionally biased region" description="Pro residues" evidence="1">
    <location>
        <begin position="134"/>
        <end position="143"/>
    </location>
</feature>
<protein>
    <submittedName>
        <fullName evidence="2">Uncharacterized protein</fullName>
    </submittedName>
</protein>
<dbReference type="EMBL" id="JAXCGZ010009583">
    <property type="protein sequence ID" value="KAK7076679.1"/>
    <property type="molecule type" value="Genomic_DNA"/>
</dbReference>
<dbReference type="Proteomes" id="UP001381693">
    <property type="component" value="Unassembled WGS sequence"/>
</dbReference>
<keyword evidence="3" id="KW-1185">Reference proteome</keyword>
<accession>A0AAN8XC65</accession>
<organism evidence="2 3">
    <name type="scientific">Halocaridina rubra</name>
    <name type="common">Hawaiian red shrimp</name>
    <dbReference type="NCBI Taxonomy" id="373956"/>
    <lineage>
        <taxon>Eukaryota</taxon>
        <taxon>Metazoa</taxon>
        <taxon>Ecdysozoa</taxon>
        <taxon>Arthropoda</taxon>
        <taxon>Crustacea</taxon>
        <taxon>Multicrustacea</taxon>
        <taxon>Malacostraca</taxon>
        <taxon>Eumalacostraca</taxon>
        <taxon>Eucarida</taxon>
        <taxon>Decapoda</taxon>
        <taxon>Pleocyemata</taxon>
        <taxon>Caridea</taxon>
        <taxon>Atyoidea</taxon>
        <taxon>Atyidae</taxon>
        <taxon>Halocaridina</taxon>
    </lineage>
</organism>
<evidence type="ECO:0000256" key="1">
    <source>
        <dbReference type="SAM" id="MobiDB-lite"/>
    </source>
</evidence>
<evidence type="ECO:0000313" key="2">
    <source>
        <dbReference type="EMBL" id="KAK7076679.1"/>
    </source>
</evidence>